<protein>
    <submittedName>
        <fullName evidence="1">Uncharacterized protein</fullName>
    </submittedName>
</protein>
<dbReference type="EMBL" id="BLXT01005502">
    <property type="protein sequence ID" value="GFO23180.1"/>
    <property type="molecule type" value="Genomic_DNA"/>
</dbReference>
<comment type="caution">
    <text evidence="1">The sequence shown here is derived from an EMBL/GenBank/DDBJ whole genome shotgun (WGS) entry which is preliminary data.</text>
</comment>
<proteinExistence type="predicted"/>
<dbReference type="Proteomes" id="UP000735302">
    <property type="component" value="Unassembled WGS sequence"/>
</dbReference>
<name>A0AAV4BV36_9GAST</name>
<evidence type="ECO:0000313" key="1">
    <source>
        <dbReference type="EMBL" id="GFO23180.1"/>
    </source>
</evidence>
<keyword evidence="2" id="KW-1185">Reference proteome</keyword>
<evidence type="ECO:0000313" key="2">
    <source>
        <dbReference type="Proteomes" id="UP000735302"/>
    </source>
</evidence>
<accession>A0AAV4BV36</accession>
<gene>
    <name evidence="1" type="ORF">PoB_004968500</name>
</gene>
<dbReference type="AlphaFoldDB" id="A0AAV4BV36"/>
<organism evidence="1 2">
    <name type="scientific">Plakobranchus ocellatus</name>
    <dbReference type="NCBI Taxonomy" id="259542"/>
    <lineage>
        <taxon>Eukaryota</taxon>
        <taxon>Metazoa</taxon>
        <taxon>Spiralia</taxon>
        <taxon>Lophotrochozoa</taxon>
        <taxon>Mollusca</taxon>
        <taxon>Gastropoda</taxon>
        <taxon>Heterobranchia</taxon>
        <taxon>Euthyneura</taxon>
        <taxon>Panpulmonata</taxon>
        <taxon>Sacoglossa</taxon>
        <taxon>Placobranchoidea</taxon>
        <taxon>Plakobranchidae</taxon>
        <taxon>Plakobranchus</taxon>
    </lineage>
</organism>
<sequence>MCARSRALIRPELIHQQHQLAADEARHFAFWDSSTRRPIMTQPLSPLNTSEAGKGEIVNVLSAMPLVLQLLRVYHHCQVPVDQLPDSFQATRLDLAT</sequence>
<reference evidence="1 2" key="1">
    <citation type="journal article" date="2021" name="Elife">
        <title>Chloroplast acquisition without the gene transfer in kleptoplastic sea slugs, Plakobranchus ocellatus.</title>
        <authorList>
            <person name="Maeda T."/>
            <person name="Takahashi S."/>
            <person name="Yoshida T."/>
            <person name="Shimamura S."/>
            <person name="Takaki Y."/>
            <person name="Nagai Y."/>
            <person name="Toyoda A."/>
            <person name="Suzuki Y."/>
            <person name="Arimoto A."/>
            <person name="Ishii H."/>
            <person name="Satoh N."/>
            <person name="Nishiyama T."/>
            <person name="Hasebe M."/>
            <person name="Maruyama T."/>
            <person name="Minagawa J."/>
            <person name="Obokata J."/>
            <person name="Shigenobu S."/>
        </authorList>
    </citation>
    <scope>NUCLEOTIDE SEQUENCE [LARGE SCALE GENOMIC DNA]</scope>
</reference>